<dbReference type="Gene3D" id="3.40.190.290">
    <property type="match status" value="1"/>
</dbReference>
<keyword evidence="2" id="KW-0805">Transcription regulation</keyword>
<dbReference type="PANTHER" id="PTHR30126:SF40">
    <property type="entry name" value="HTH-TYPE TRANSCRIPTIONAL REGULATOR GLTR"/>
    <property type="match status" value="1"/>
</dbReference>
<dbReference type="SUPFAM" id="SSF53850">
    <property type="entry name" value="Periplasmic binding protein-like II"/>
    <property type="match status" value="1"/>
</dbReference>
<dbReference type="SUPFAM" id="SSF46785">
    <property type="entry name" value="Winged helix' DNA-binding domain"/>
    <property type="match status" value="1"/>
</dbReference>
<dbReference type="InterPro" id="IPR036390">
    <property type="entry name" value="WH_DNA-bd_sf"/>
</dbReference>
<dbReference type="KEGG" id="gmc:GY4MC1_0246"/>
<dbReference type="Pfam" id="PF00126">
    <property type="entry name" value="HTH_1"/>
    <property type="match status" value="1"/>
</dbReference>
<organism evidence="6">
    <name type="scientific">Geobacillus sp. (strain Y4.1MC1)</name>
    <dbReference type="NCBI Taxonomy" id="581103"/>
    <lineage>
        <taxon>Bacteria</taxon>
        <taxon>Bacillati</taxon>
        <taxon>Bacillota</taxon>
        <taxon>Bacilli</taxon>
        <taxon>Bacillales</taxon>
        <taxon>Anoxybacillaceae</taxon>
        <taxon>Geobacillus</taxon>
    </lineage>
</organism>
<feature type="domain" description="HTH lysR-type" evidence="5">
    <location>
        <begin position="1"/>
        <end position="57"/>
    </location>
</feature>
<evidence type="ECO:0000256" key="3">
    <source>
        <dbReference type="ARBA" id="ARBA00023125"/>
    </source>
</evidence>
<evidence type="ECO:0000259" key="5">
    <source>
        <dbReference type="PROSITE" id="PS50931"/>
    </source>
</evidence>
<dbReference type="GO" id="GO:0003700">
    <property type="term" value="F:DNA-binding transcription factor activity"/>
    <property type="evidence" value="ECO:0007669"/>
    <property type="project" value="InterPro"/>
</dbReference>
<dbReference type="PROSITE" id="PS50931">
    <property type="entry name" value="HTH_LYSR"/>
    <property type="match status" value="1"/>
</dbReference>
<protein>
    <submittedName>
        <fullName evidence="6">Transcriptional regulator, LysR family</fullName>
    </submittedName>
</protein>
<reference evidence="6" key="1">
    <citation type="submission" date="2010-10" db="EMBL/GenBank/DDBJ databases">
        <title>Complete sequence of chromosome of Geobacillus sp. Y4.1MC1.</title>
        <authorList>
            <consortium name="US DOE Joint Genome Institute"/>
            <person name="Lucas S."/>
            <person name="Copeland A."/>
            <person name="Lapidus A."/>
            <person name="Cheng J.-F."/>
            <person name="Bruce D."/>
            <person name="Goodwin L."/>
            <person name="Pitluck S."/>
            <person name="Chertkov O."/>
            <person name="Zhang X."/>
            <person name="Detter J.C."/>
            <person name="Han C."/>
            <person name="Tapia R."/>
            <person name="Land M."/>
            <person name="Hauser L."/>
            <person name="Jeffries C."/>
            <person name="Kyrpides N."/>
            <person name="Ivanova N."/>
            <person name="Ovchinnikova G."/>
            <person name="Brumm P."/>
            <person name="Mead D."/>
            <person name="Woyke T."/>
        </authorList>
    </citation>
    <scope>NUCLEOTIDE SEQUENCE [LARGE SCALE GENOMIC DNA]</scope>
    <source>
        <strain evidence="6">Y4.1MC1</strain>
    </source>
</reference>
<evidence type="ECO:0000256" key="1">
    <source>
        <dbReference type="ARBA" id="ARBA00009437"/>
    </source>
</evidence>
<dbReference type="InterPro" id="IPR036388">
    <property type="entry name" value="WH-like_DNA-bd_sf"/>
</dbReference>
<evidence type="ECO:0000256" key="4">
    <source>
        <dbReference type="ARBA" id="ARBA00023163"/>
    </source>
</evidence>
<dbReference type="InterPro" id="IPR005119">
    <property type="entry name" value="LysR_subst-bd"/>
</dbReference>
<dbReference type="InterPro" id="IPR000847">
    <property type="entry name" value="LysR_HTH_N"/>
</dbReference>
<proteinExistence type="inferred from homology"/>
<evidence type="ECO:0000256" key="2">
    <source>
        <dbReference type="ARBA" id="ARBA00023015"/>
    </source>
</evidence>
<sequence length="300" mass="33721">MDLRTIKTFKTVVKYGSFQRAAEELNYAQSTVTTHIKNLEDELGVTLLKRGKTLQLTEAGRLLSEKGEFLLKGFENLQSSLQELVQGESGIIRIGVMEPTASYRLPPLLASFRKKYPKIQLNIQIHSSQSLVEMVMKDEVDLAICPAPETATNTVFDPLFSEEVVLLVPVEHHLSQKETIYLENLKNEQLLMTSSSCPFRNNLEKKMIELGINPVYGIEISNMLALKHYVQSSLGIAVVPRITVNNPPEGTVIKPIADFRKGLTVGILRNSERFYNNKSIERLMDVLYANLAGSLEKQDL</sequence>
<comment type="similarity">
    <text evidence="1">Belongs to the LysR transcriptional regulatory family.</text>
</comment>
<dbReference type="PANTHER" id="PTHR30126">
    <property type="entry name" value="HTH-TYPE TRANSCRIPTIONAL REGULATOR"/>
    <property type="match status" value="1"/>
</dbReference>
<dbReference type="EMBL" id="CP002293">
    <property type="protein sequence ID" value="ADP73095.1"/>
    <property type="molecule type" value="Genomic_DNA"/>
</dbReference>
<keyword evidence="3" id="KW-0238">DNA-binding</keyword>
<accession>A0A7U3YC77</accession>
<dbReference type="PRINTS" id="PR00039">
    <property type="entry name" value="HTHLYSR"/>
</dbReference>
<dbReference type="AlphaFoldDB" id="A0A7U3YC77"/>
<evidence type="ECO:0000313" key="6">
    <source>
        <dbReference type="EMBL" id="ADP73095.1"/>
    </source>
</evidence>
<dbReference type="Gene3D" id="1.10.10.10">
    <property type="entry name" value="Winged helix-like DNA-binding domain superfamily/Winged helix DNA-binding domain"/>
    <property type="match status" value="1"/>
</dbReference>
<name>A0A7U3YC77_GEOS0</name>
<gene>
    <name evidence="6" type="ORF">GY4MC1_0246</name>
</gene>
<dbReference type="FunFam" id="1.10.10.10:FF:000001">
    <property type="entry name" value="LysR family transcriptional regulator"/>
    <property type="match status" value="1"/>
</dbReference>
<dbReference type="GO" id="GO:0000976">
    <property type="term" value="F:transcription cis-regulatory region binding"/>
    <property type="evidence" value="ECO:0007669"/>
    <property type="project" value="TreeGrafter"/>
</dbReference>
<dbReference type="Pfam" id="PF03466">
    <property type="entry name" value="LysR_substrate"/>
    <property type="match status" value="1"/>
</dbReference>
<dbReference type="CDD" id="cd05466">
    <property type="entry name" value="PBP2_LTTR_substrate"/>
    <property type="match status" value="1"/>
</dbReference>
<keyword evidence="4" id="KW-0804">Transcription</keyword>